<dbReference type="PIRSF" id="PIRSF021362">
    <property type="entry name" value="UCP021362_HAD"/>
    <property type="match status" value="1"/>
</dbReference>
<proteinExistence type="inferred from homology"/>
<dbReference type="GO" id="GO:0009264">
    <property type="term" value="P:deoxyribonucleotide catabolic process"/>
    <property type="evidence" value="ECO:0007669"/>
    <property type="project" value="InterPro"/>
</dbReference>
<comment type="caution">
    <text evidence="5">The sequence shown here is derived from an EMBL/GenBank/DDBJ whole genome shotgun (WGS) entry which is preliminary data.</text>
</comment>
<dbReference type="RefSeq" id="WP_132248421.1">
    <property type="nucleotide sequence ID" value="NZ_SLWV01000055.1"/>
</dbReference>
<dbReference type="EC" id="3.1.3.-" evidence="3"/>
<dbReference type="GO" id="GO:0008253">
    <property type="term" value="F:5'-nucleotidase activity"/>
    <property type="evidence" value="ECO:0007669"/>
    <property type="project" value="InterPro"/>
</dbReference>
<dbReference type="InterPro" id="IPR023214">
    <property type="entry name" value="HAD_sf"/>
</dbReference>
<dbReference type="EMBL" id="SLWV01000055">
    <property type="protein sequence ID" value="TCO67880.1"/>
    <property type="molecule type" value="Genomic_DNA"/>
</dbReference>
<evidence type="ECO:0000256" key="1">
    <source>
        <dbReference type="ARBA" id="ARBA00009589"/>
    </source>
</evidence>
<keyword evidence="6" id="KW-1185">Reference proteome</keyword>
<dbReference type="Gene3D" id="3.40.50.1000">
    <property type="entry name" value="HAD superfamily/HAD-like"/>
    <property type="match status" value="1"/>
</dbReference>
<organism evidence="5 6">
    <name type="scientific">Marinisporobacter balticus</name>
    <dbReference type="NCBI Taxonomy" id="2018667"/>
    <lineage>
        <taxon>Bacteria</taxon>
        <taxon>Bacillati</taxon>
        <taxon>Bacillota</taxon>
        <taxon>Clostridia</taxon>
        <taxon>Peptostreptococcales</taxon>
        <taxon>Thermotaleaceae</taxon>
        <taxon>Marinisporobacter</taxon>
    </lineage>
</organism>
<dbReference type="InterPro" id="IPR036412">
    <property type="entry name" value="HAD-like_sf"/>
</dbReference>
<dbReference type="OrthoDB" id="2471595at2"/>
<evidence type="ECO:0000256" key="3">
    <source>
        <dbReference type="PIRNR" id="PIRNR021362"/>
    </source>
</evidence>
<feature type="active site" description="Nucleophile" evidence="4">
    <location>
        <position position="9"/>
    </location>
</feature>
<dbReference type="Proteomes" id="UP000294919">
    <property type="component" value="Unassembled WGS sequence"/>
</dbReference>
<protein>
    <recommendedName>
        <fullName evidence="3">Nucleotidase</fullName>
        <ecNumber evidence="3">3.1.3.-</ecNumber>
    </recommendedName>
</protein>
<evidence type="ECO:0000256" key="4">
    <source>
        <dbReference type="PIRSR" id="PIRSR610708-1"/>
    </source>
</evidence>
<evidence type="ECO:0000256" key="2">
    <source>
        <dbReference type="ARBA" id="ARBA00022801"/>
    </source>
</evidence>
<dbReference type="PANTHER" id="PTHR35134">
    <property type="entry name" value="NUCLEOTIDASE YQFW-RELATED"/>
    <property type="match status" value="1"/>
</dbReference>
<accession>A0A4V2S9G9</accession>
<evidence type="ECO:0000313" key="6">
    <source>
        <dbReference type="Proteomes" id="UP000294919"/>
    </source>
</evidence>
<feature type="active site" description="Proton donor" evidence="4">
    <location>
        <position position="11"/>
    </location>
</feature>
<dbReference type="PANTHER" id="PTHR35134:SF2">
    <property type="entry name" value="NUCLEOTIDASE YQFW-RELATED"/>
    <property type="match status" value="1"/>
</dbReference>
<dbReference type="AlphaFoldDB" id="A0A4V2S9G9"/>
<dbReference type="Pfam" id="PF06941">
    <property type="entry name" value="NT5C"/>
    <property type="match status" value="1"/>
</dbReference>
<comment type="similarity">
    <text evidence="1 3">Belongs to the 5'(3')-deoxyribonucleotidase family.</text>
</comment>
<dbReference type="InterPro" id="IPR010708">
    <property type="entry name" value="5'(3')-deoxyribonucleotidase"/>
</dbReference>
<sequence length="198" mass="23761">MNRLNICVDIDGTLTEPYYWLDKANNYFKTNIEPKHVTQYDIHEVIGICREDYLNFYKQYGEEIHLSAKLRNDARDVLERIEKNNNIYYVTAREARMQDVTNKWFERNDLPNGRLFLLGSHYKVEKAKELNCHIFIEDRYENAIQLALAGFHVLLIDCEYNRQPLIYGITRVFSWKDVYKKIINYSQYKPNKDMEEIA</sequence>
<dbReference type="InterPro" id="IPR009206">
    <property type="entry name" value="Nucleotidase_putative"/>
</dbReference>
<name>A0A4V2S9G9_9FIRM</name>
<keyword evidence="2 3" id="KW-0378">Hydrolase</keyword>
<dbReference type="InterPro" id="IPR052419">
    <property type="entry name" value="5_3-deoxyribonucleotidase-like"/>
</dbReference>
<reference evidence="5 6" key="1">
    <citation type="submission" date="2019-03" db="EMBL/GenBank/DDBJ databases">
        <title>Genomic Encyclopedia of Type Strains, Phase IV (KMG-IV): sequencing the most valuable type-strain genomes for metagenomic binning, comparative biology and taxonomic classification.</title>
        <authorList>
            <person name="Goeker M."/>
        </authorList>
    </citation>
    <scope>NUCLEOTIDE SEQUENCE [LARGE SCALE GENOMIC DNA]</scope>
    <source>
        <strain evidence="5 6">DSM 102940</strain>
    </source>
</reference>
<gene>
    <name evidence="5" type="ORF">EV214_1556</name>
</gene>
<dbReference type="SUPFAM" id="SSF56784">
    <property type="entry name" value="HAD-like"/>
    <property type="match status" value="1"/>
</dbReference>
<evidence type="ECO:0000313" key="5">
    <source>
        <dbReference type="EMBL" id="TCO67880.1"/>
    </source>
</evidence>